<comment type="caution">
    <text evidence="1">The sequence shown here is derived from an EMBL/GenBank/DDBJ whole genome shotgun (WGS) entry which is preliminary data.</text>
</comment>
<keyword evidence="2" id="KW-1185">Reference proteome</keyword>
<dbReference type="RefSeq" id="WP_157569132.1">
    <property type="nucleotide sequence ID" value="NZ_WQKZ01000006.1"/>
</dbReference>
<organism evidence="1 2">
    <name type="scientific">Hymenobacter ginkgonis</name>
    <dbReference type="NCBI Taxonomy" id="2682976"/>
    <lineage>
        <taxon>Bacteria</taxon>
        <taxon>Pseudomonadati</taxon>
        <taxon>Bacteroidota</taxon>
        <taxon>Cytophagia</taxon>
        <taxon>Cytophagales</taxon>
        <taxon>Hymenobacteraceae</taxon>
        <taxon>Hymenobacter</taxon>
    </lineage>
</organism>
<dbReference type="Proteomes" id="UP000441336">
    <property type="component" value="Unassembled WGS sequence"/>
</dbReference>
<accession>A0A7K1TKV6</accession>
<evidence type="ECO:0000313" key="1">
    <source>
        <dbReference type="EMBL" id="MVN78731.1"/>
    </source>
</evidence>
<name>A0A7K1TKV6_9BACT</name>
<evidence type="ECO:0000313" key="2">
    <source>
        <dbReference type="Proteomes" id="UP000441336"/>
    </source>
</evidence>
<dbReference type="AlphaFoldDB" id="A0A7K1TKV6"/>
<reference evidence="1 2" key="1">
    <citation type="submission" date="2019-12" db="EMBL/GenBank/DDBJ databases">
        <title>Hymenobacter sp. HMF4947 Genome sequencing and assembly.</title>
        <authorList>
            <person name="Kang H."/>
            <person name="Cha I."/>
            <person name="Kim H."/>
            <person name="Joh K."/>
        </authorList>
    </citation>
    <scope>NUCLEOTIDE SEQUENCE [LARGE SCALE GENOMIC DNA]</scope>
    <source>
        <strain evidence="1 2">HMF4947</strain>
    </source>
</reference>
<sequence>MPCIIRFSAPNCDLDAIAASLDLAIYGLYRQGQLRAAHQPERGVFMTSGFQVAASEAPFADFKQQVTDTLDFIKLNHPALRRLATAAADLADSQFLFDFGITTRMFKVGAQIDFFPPELVRLVGELGAGLMLSQYPPTEEEKSS</sequence>
<gene>
    <name evidence="1" type="ORF">GO988_20555</name>
</gene>
<protein>
    <submittedName>
        <fullName evidence="1">Uncharacterized protein</fullName>
    </submittedName>
</protein>
<proteinExistence type="predicted"/>
<dbReference type="EMBL" id="WQKZ01000006">
    <property type="protein sequence ID" value="MVN78731.1"/>
    <property type="molecule type" value="Genomic_DNA"/>
</dbReference>